<gene>
    <name evidence="1" type="ORF">B1199_17975</name>
</gene>
<proteinExistence type="predicted"/>
<dbReference type="OrthoDB" id="9784998at2"/>
<sequence length="166" mass="17981">MSFYSILIKLVLITHLMVSPVTFAEGKPKELYWEDLIPKGHVQVEAAAQANHEGAEQNWIQPNLDAPVVQALNNQLVSLPGFVVPLEGDDENITEFLLVPFFGACIHVPPPPPNQIVHVIIKDGVPIDSLYDAIVVTGTLSTKGWSGDIAQVGYTMSGIGVAPFEL</sequence>
<name>A0A244CLX2_PSEDV</name>
<dbReference type="AlphaFoldDB" id="A0A244CLX2"/>
<accession>A0A244CLX2</accession>
<evidence type="ECO:0000313" key="2">
    <source>
        <dbReference type="Proteomes" id="UP000194841"/>
    </source>
</evidence>
<evidence type="ECO:0008006" key="3">
    <source>
        <dbReference type="Google" id="ProtNLM"/>
    </source>
</evidence>
<dbReference type="InterPro" id="IPR021727">
    <property type="entry name" value="DUF3299"/>
</dbReference>
<evidence type="ECO:0000313" key="1">
    <source>
        <dbReference type="EMBL" id="OUL56548.1"/>
    </source>
</evidence>
<dbReference type="Proteomes" id="UP000194841">
    <property type="component" value="Unassembled WGS sequence"/>
</dbReference>
<dbReference type="EMBL" id="MWPV01000006">
    <property type="protein sequence ID" value="OUL56548.1"/>
    <property type="molecule type" value="Genomic_DNA"/>
</dbReference>
<protein>
    <recommendedName>
        <fullName evidence="3">DUF3299 domain-containing protein</fullName>
    </recommendedName>
</protein>
<dbReference type="Gene3D" id="2.40.50.870">
    <property type="entry name" value="Protein of unknown function (DUF3299)"/>
    <property type="match status" value="1"/>
</dbReference>
<comment type="caution">
    <text evidence="1">The sequence shown here is derived from an EMBL/GenBank/DDBJ whole genome shotgun (WGS) entry which is preliminary data.</text>
</comment>
<reference evidence="1 2" key="1">
    <citation type="submission" date="2017-02" db="EMBL/GenBank/DDBJ databases">
        <title>Pseudoalteromonas ulvae TC14 Genome.</title>
        <authorList>
            <person name="Molmeret M."/>
        </authorList>
    </citation>
    <scope>NUCLEOTIDE SEQUENCE [LARGE SCALE GENOMIC DNA]</scope>
    <source>
        <strain evidence="1">TC14</strain>
    </source>
</reference>
<dbReference type="Pfam" id="PF11736">
    <property type="entry name" value="DUF3299"/>
    <property type="match status" value="1"/>
</dbReference>
<keyword evidence="2" id="KW-1185">Reference proteome</keyword>
<organism evidence="1 2">
    <name type="scientific">Pseudoalteromonas ulvae</name>
    <dbReference type="NCBI Taxonomy" id="107327"/>
    <lineage>
        <taxon>Bacteria</taxon>
        <taxon>Pseudomonadati</taxon>
        <taxon>Pseudomonadota</taxon>
        <taxon>Gammaproteobacteria</taxon>
        <taxon>Alteromonadales</taxon>
        <taxon>Pseudoalteromonadaceae</taxon>
        <taxon>Pseudoalteromonas</taxon>
    </lineage>
</organism>